<evidence type="ECO:0000256" key="1">
    <source>
        <dbReference type="ARBA" id="ARBA00023015"/>
    </source>
</evidence>
<dbReference type="AlphaFoldDB" id="A0A1M7YJA6"/>
<dbReference type="STRING" id="1121345.SAMN02745217_03778"/>
<dbReference type="InterPro" id="IPR037923">
    <property type="entry name" value="HTH-like"/>
</dbReference>
<keyword evidence="6" id="KW-1185">Reference proteome</keyword>
<dbReference type="PANTHER" id="PTHR43280:SF30">
    <property type="entry name" value="MMSAB OPERON REGULATORY PROTEIN"/>
    <property type="match status" value="1"/>
</dbReference>
<proteinExistence type="predicted"/>
<reference evidence="5 6" key="1">
    <citation type="submission" date="2016-12" db="EMBL/GenBank/DDBJ databases">
        <authorList>
            <person name="Song W.-J."/>
            <person name="Kurnit D.M."/>
        </authorList>
    </citation>
    <scope>NUCLEOTIDE SEQUENCE [LARGE SCALE GENOMIC DNA]</scope>
    <source>
        <strain evidence="5 6">DSM 12503</strain>
    </source>
</reference>
<keyword evidence="1" id="KW-0805">Transcription regulation</keyword>
<dbReference type="PANTHER" id="PTHR43280">
    <property type="entry name" value="ARAC-FAMILY TRANSCRIPTIONAL REGULATOR"/>
    <property type="match status" value="1"/>
</dbReference>
<dbReference type="Pfam" id="PF02311">
    <property type="entry name" value="AraC_binding"/>
    <property type="match status" value="1"/>
</dbReference>
<dbReference type="Pfam" id="PF12833">
    <property type="entry name" value="HTH_18"/>
    <property type="match status" value="1"/>
</dbReference>
<dbReference type="OrthoDB" id="9813413at2"/>
<dbReference type="PROSITE" id="PS01124">
    <property type="entry name" value="HTH_ARAC_FAMILY_2"/>
    <property type="match status" value="1"/>
</dbReference>
<evidence type="ECO:0000313" key="5">
    <source>
        <dbReference type="EMBL" id="SHO52681.1"/>
    </source>
</evidence>
<protein>
    <submittedName>
        <fullName evidence="5">AraC family transcriptional regulator, arabinose operon regulatory protein</fullName>
    </submittedName>
</protein>
<feature type="domain" description="HTH araC/xylS-type" evidence="4">
    <location>
        <begin position="205"/>
        <end position="303"/>
    </location>
</feature>
<dbReference type="SUPFAM" id="SSF51215">
    <property type="entry name" value="Regulatory protein AraC"/>
    <property type="match status" value="1"/>
</dbReference>
<dbReference type="InterPro" id="IPR018060">
    <property type="entry name" value="HTH_AraC"/>
</dbReference>
<dbReference type="Proteomes" id="UP000184612">
    <property type="component" value="Unassembled WGS sequence"/>
</dbReference>
<dbReference type="PROSITE" id="PS00041">
    <property type="entry name" value="HTH_ARAC_FAMILY_1"/>
    <property type="match status" value="1"/>
</dbReference>
<dbReference type="SMART" id="SM00342">
    <property type="entry name" value="HTH_ARAC"/>
    <property type="match status" value="1"/>
</dbReference>
<dbReference type="Gene3D" id="1.10.10.60">
    <property type="entry name" value="Homeodomain-like"/>
    <property type="match status" value="2"/>
</dbReference>
<keyword evidence="2" id="KW-0238">DNA-binding</keyword>
<dbReference type="Gene3D" id="2.60.120.280">
    <property type="entry name" value="Regulatory protein AraC"/>
    <property type="match status" value="1"/>
</dbReference>
<sequence>MKVKHCKLLSDDGKIISQYDSYLKAVYTDDTMKEYHFYDNTNSPELYVYYCGISSCAPGHTWGPAIREHFVIHYILSGEGTLKMRDKTYTLKENEGFLLSPNDISTYSASHDNPWEYVWVGFHGLNAYNYLQLAELSSDKPTFQFTRGDQLKNCLLEMVKVNNEYTHSTNLRIQSLLYSLFAELVENSLQNTPVSLHTTKNQYIRKAIDYIQTNYMDHITVTDLANYVGLDRSYFTTIFKECLNIPPQTYLTQFKINKACTLLKDESFSISEIAVMSGYNDPVVFQKAFKNTIGISPSKYRSKNA</sequence>
<gene>
    <name evidence="5" type="ORF">SAMN02745217_03778</name>
</gene>
<dbReference type="InterPro" id="IPR009057">
    <property type="entry name" value="Homeodomain-like_sf"/>
</dbReference>
<dbReference type="GO" id="GO:0003700">
    <property type="term" value="F:DNA-binding transcription factor activity"/>
    <property type="evidence" value="ECO:0007669"/>
    <property type="project" value="InterPro"/>
</dbReference>
<dbReference type="RefSeq" id="WP_084558762.1">
    <property type="nucleotide sequence ID" value="NZ_FRFD01000011.1"/>
</dbReference>
<dbReference type="PRINTS" id="PR00032">
    <property type="entry name" value="HTHARAC"/>
</dbReference>
<keyword evidence="3" id="KW-0804">Transcription</keyword>
<accession>A0A1M7YJA6</accession>
<organism evidence="5 6">
    <name type="scientific">Anaerocolumna xylanovorans DSM 12503</name>
    <dbReference type="NCBI Taxonomy" id="1121345"/>
    <lineage>
        <taxon>Bacteria</taxon>
        <taxon>Bacillati</taxon>
        <taxon>Bacillota</taxon>
        <taxon>Clostridia</taxon>
        <taxon>Lachnospirales</taxon>
        <taxon>Lachnospiraceae</taxon>
        <taxon>Anaerocolumna</taxon>
    </lineage>
</organism>
<dbReference type="GO" id="GO:0043565">
    <property type="term" value="F:sequence-specific DNA binding"/>
    <property type="evidence" value="ECO:0007669"/>
    <property type="project" value="InterPro"/>
</dbReference>
<dbReference type="InterPro" id="IPR003313">
    <property type="entry name" value="AraC-bd"/>
</dbReference>
<dbReference type="InterPro" id="IPR020449">
    <property type="entry name" value="Tscrpt_reg_AraC-type_HTH"/>
</dbReference>
<evidence type="ECO:0000256" key="2">
    <source>
        <dbReference type="ARBA" id="ARBA00023125"/>
    </source>
</evidence>
<evidence type="ECO:0000256" key="3">
    <source>
        <dbReference type="ARBA" id="ARBA00023163"/>
    </source>
</evidence>
<dbReference type="InterPro" id="IPR018062">
    <property type="entry name" value="HTH_AraC-typ_CS"/>
</dbReference>
<dbReference type="EMBL" id="FRFD01000011">
    <property type="protein sequence ID" value="SHO52681.1"/>
    <property type="molecule type" value="Genomic_DNA"/>
</dbReference>
<evidence type="ECO:0000259" key="4">
    <source>
        <dbReference type="PROSITE" id="PS01124"/>
    </source>
</evidence>
<dbReference type="SUPFAM" id="SSF46689">
    <property type="entry name" value="Homeodomain-like"/>
    <property type="match status" value="2"/>
</dbReference>
<dbReference type="CDD" id="cd06986">
    <property type="entry name" value="cupin_MmsR-like_N"/>
    <property type="match status" value="1"/>
</dbReference>
<name>A0A1M7YJA6_9FIRM</name>
<evidence type="ECO:0000313" key="6">
    <source>
        <dbReference type="Proteomes" id="UP000184612"/>
    </source>
</evidence>